<keyword evidence="6" id="KW-1185">Reference proteome</keyword>
<sequence>MFIITNLSLIIPILLTIAFLTLVEPKLSGYIQLRKGPNIVGPYGPCAPILAFSLSISQPIHTRTRYHELYRQNPIPNILLPMNSSILPTILI</sequence>
<evidence type="ECO:0000313" key="6">
    <source>
        <dbReference type="Proteomes" id="UP000823872"/>
    </source>
</evidence>
<evidence type="ECO:0000256" key="1">
    <source>
        <dbReference type="ARBA" id="ARBA00004141"/>
    </source>
</evidence>
<evidence type="ECO:0000313" key="5">
    <source>
        <dbReference type="Ensembl" id="ENSFCTP00005047922.1"/>
    </source>
</evidence>
<keyword evidence="2" id="KW-0812">Transmembrane</keyword>
<protein>
    <recommendedName>
        <fullName evidence="7">NADH-ubiquinone oxidoreductase chain 1</fullName>
    </recommendedName>
</protein>
<dbReference type="Pfam" id="PF00146">
    <property type="entry name" value="NADHdh"/>
    <property type="match status" value="1"/>
</dbReference>
<organism evidence="5 6">
    <name type="scientific">Felis catus</name>
    <name type="common">Cat</name>
    <name type="synonym">Felis silvestris catus</name>
    <dbReference type="NCBI Taxonomy" id="9685"/>
    <lineage>
        <taxon>Eukaryota</taxon>
        <taxon>Metazoa</taxon>
        <taxon>Chordata</taxon>
        <taxon>Craniata</taxon>
        <taxon>Vertebrata</taxon>
        <taxon>Euteleostomi</taxon>
        <taxon>Mammalia</taxon>
        <taxon>Eutheria</taxon>
        <taxon>Laurasiatheria</taxon>
        <taxon>Carnivora</taxon>
        <taxon>Feliformia</taxon>
        <taxon>Felidae</taxon>
        <taxon>Felinae</taxon>
        <taxon>Felis</taxon>
    </lineage>
</organism>
<evidence type="ECO:0008006" key="7">
    <source>
        <dbReference type="Google" id="ProtNLM"/>
    </source>
</evidence>
<name>A0ABI7ZL97_FELCA</name>
<keyword evidence="3" id="KW-1133">Transmembrane helix</keyword>
<evidence type="ECO:0000256" key="2">
    <source>
        <dbReference type="ARBA" id="ARBA00022692"/>
    </source>
</evidence>
<reference evidence="5" key="2">
    <citation type="submission" date="2025-08" db="UniProtKB">
        <authorList>
            <consortium name="Ensembl"/>
        </authorList>
    </citation>
    <scope>IDENTIFICATION</scope>
    <source>
        <strain evidence="5">breed Abyssinian</strain>
    </source>
</reference>
<dbReference type="InterPro" id="IPR001694">
    <property type="entry name" value="NADH_UbQ_OxRdtase_su1/FPO"/>
</dbReference>
<reference evidence="5" key="3">
    <citation type="submission" date="2025-09" db="UniProtKB">
        <authorList>
            <consortium name="Ensembl"/>
        </authorList>
    </citation>
    <scope>IDENTIFICATION</scope>
    <source>
        <strain evidence="5">breed Abyssinian</strain>
    </source>
</reference>
<evidence type="ECO:0000256" key="3">
    <source>
        <dbReference type="ARBA" id="ARBA00022989"/>
    </source>
</evidence>
<dbReference type="Ensembl" id="ENSFCTT00005066421.1">
    <property type="protein sequence ID" value="ENSFCTP00005047922.1"/>
    <property type="gene ID" value="ENSFCTG00005023240.1"/>
</dbReference>
<keyword evidence="4" id="KW-0472">Membrane</keyword>
<evidence type="ECO:0000256" key="4">
    <source>
        <dbReference type="ARBA" id="ARBA00023136"/>
    </source>
</evidence>
<comment type="subcellular location">
    <subcellularLocation>
        <location evidence="1">Membrane</location>
        <topology evidence="1">Multi-pass membrane protein</topology>
    </subcellularLocation>
</comment>
<proteinExistence type="predicted"/>
<dbReference type="Proteomes" id="UP000823872">
    <property type="component" value="Chromosome A1"/>
</dbReference>
<dbReference type="GeneTree" id="ENSGT00980000202850"/>
<reference evidence="5 6" key="1">
    <citation type="submission" date="2021-02" db="EMBL/GenBank/DDBJ databases">
        <title>Safari Cat Assemblies.</title>
        <authorList>
            <person name="Bredemeyer K.R."/>
            <person name="Murphy W.J."/>
        </authorList>
    </citation>
    <scope>NUCLEOTIDE SEQUENCE [LARGE SCALE GENOMIC DNA]</scope>
</reference>
<accession>A0ABI7ZL97</accession>